<dbReference type="EMBL" id="WTVM01000028">
    <property type="protein sequence ID" value="NMG02629.1"/>
    <property type="molecule type" value="Genomic_DNA"/>
</dbReference>
<name>A0A972F6V2_9RHOO</name>
<keyword evidence="2 6" id="KW-0349">Heme</keyword>
<evidence type="ECO:0000313" key="9">
    <source>
        <dbReference type="EMBL" id="NMG02629.1"/>
    </source>
</evidence>
<keyword evidence="1" id="KW-0813">Transport</keyword>
<evidence type="ECO:0000256" key="6">
    <source>
        <dbReference type="PROSITE-ProRule" id="PRU00433"/>
    </source>
</evidence>
<keyword evidence="7" id="KW-0732">Signal</keyword>
<keyword evidence="4" id="KW-0249">Electron transport</keyword>
<dbReference type="GO" id="GO:0020037">
    <property type="term" value="F:heme binding"/>
    <property type="evidence" value="ECO:0007669"/>
    <property type="project" value="InterPro"/>
</dbReference>
<keyword evidence="10" id="KW-1185">Reference proteome</keyword>
<evidence type="ECO:0000313" key="10">
    <source>
        <dbReference type="Proteomes" id="UP000599523"/>
    </source>
</evidence>
<evidence type="ECO:0000256" key="2">
    <source>
        <dbReference type="ARBA" id="ARBA00022617"/>
    </source>
</evidence>
<keyword evidence="3 6" id="KW-0479">Metal-binding</keyword>
<dbReference type="RefSeq" id="WP_168987413.1">
    <property type="nucleotide sequence ID" value="NZ_CAWPHM010000210.1"/>
</dbReference>
<dbReference type="Pfam" id="PF00034">
    <property type="entry name" value="Cytochrom_C"/>
    <property type="match status" value="1"/>
</dbReference>
<dbReference type="GO" id="GO:0046872">
    <property type="term" value="F:metal ion binding"/>
    <property type="evidence" value="ECO:0007669"/>
    <property type="project" value="UniProtKB-KW"/>
</dbReference>
<dbReference type="AlphaFoldDB" id="A0A972F6V2"/>
<reference evidence="9" key="1">
    <citation type="submission" date="2019-12" db="EMBL/GenBank/DDBJ databases">
        <title>Comparative genomics gives insights into the taxonomy of the Azoarcus-Aromatoleum group and reveals separate origins of nif in the plant-associated Azoarcus and non-plant-associated Aromatoleum sub-groups.</title>
        <authorList>
            <person name="Lafos M."/>
            <person name="Maluk M."/>
            <person name="Batista M."/>
            <person name="Junghare M."/>
            <person name="Carmona M."/>
            <person name="Faoro H."/>
            <person name="Cruz L.M."/>
            <person name="Battistoni F."/>
            <person name="De Souza E."/>
            <person name="Pedrosa F."/>
            <person name="Chen W.-M."/>
            <person name="Poole P.S."/>
            <person name="Dixon R.A."/>
            <person name="James E.K."/>
        </authorList>
    </citation>
    <scope>NUCLEOTIDE SEQUENCE</scope>
    <source>
        <strain evidence="9">NSC3</strain>
    </source>
</reference>
<evidence type="ECO:0000259" key="8">
    <source>
        <dbReference type="PROSITE" id="PS51007"/>
    </source>
</evidence>
<dbReference type="InterPro" id="IPR050597">
    <property type="entry name" value="Cytochrome_c_Oxidase_Subunit"/>
</dbReference>
<feature type="signal peptide" evidence="7">
    <location>
        <begin position="1"/>
        <end position="24"/>
    </location>
</feature>
<keyword evidence="5 6" id="KW-0408">Iron</keyword>
<dbReference type="PROSITE" id="PS51007">
    <property type="entry name" value="CYTC"/>
    <property type="match status" value="1"/>
</dbReference>
<dbReference type="InterPro" id="IPR009056">
    <property type="entry name" value="Cyt_c-like_dom"/>
</dbReference>
<dbReference type="GO" id="GO:0009055">
    <property type="term" value="F:electron transfer activity"/>
    <property type="evidence" value="ECO:0007669"/>
    <property type="project" value="InterPro"/>
</dbReference>
<gene>
    <name evidence="9" type="ORF">GPA21_06550</name>
</gene>
<evidence type="ECO:0000256" key="1">
    <source>
        <dbReference type="ARBA" id="ARBA00022448"/>
    </source>
</evidence>
<dbReference type="InterPro" id="IPR036909">
    <property type="entry name" value="Cyt_c-like_dom_sf"/>
</dbReference>
<evidence type="ECO:0000256" key="5">
    <source>
        <dbReference type="ARBA" id="ARBA00023004"/>
    </source>
</evidence>
<evidence type="ECO:0000256" key="4">
    <source>
        <dbReference type="ARBA" id="ARBA00022982"/>
    </source>
</evidence>
<feature type="domain" description="Cytochrome c" evidence="8">
    <location>
        <begin position="25"/>
        <end position="103"/>
    </location>
</feature>
<dbReference type="Gene3D" id="1.10.760.10">
    <property type="entry name" value="Cytochrome c-like domain"/>
    <property type="match status" value="1"/>
</dbReference>
<proteinExistence type="predicted"/>
<evidence type="ECO:0000256" key="7">
    <source>
        <dbReference type="SAM" id="SignalP"/>
    </source>
</evidence>
<dbReference type="Proteomes" id="UP000599523">
    <property type="component" value="Unassembled WGS sequence"/>
</dbReference>
<sequence length="109" mass="11961">MHKRHLIVLGLSAVSLVFSSAALAWNAERGQSISQVCAACHGPTGTSIAPDFPNIGGQHRDYLYRALLDYKLGNRQDPIMAGQVAELSRQDMRDLAAFYAAQEGLYLKR</sequence>
<evidence type="ECO:0000256" key="3">
    <source>
        <dbReference type="ARBA" id="ARBA00022723"/>
    </source>
</evidence>
<accession>A0A972F6V2</accession>
<protein>
    <submittedName>
        <fullName evidence="9">C-type cytochrome</fullName>
    </submittedName>
</protein>
<dbReference type="PANTHER" id="PTHR33751">
    <property type="entry name" value="CBB3-TYPE CYTOCHROME C OXIDASE SUBUNIT FIXP"/>
    <property type="match status" value="1"/>
</dbReference>
<dbReference type="SUPFAM" id="SSF46626">
    <property type="entry name" value="Cytochrome c"/>
    <property type="match status" value="1"/>
</dbReference>
<dbReference type="PANTHER" id="PTHR33751:SF9">
    <property type="entry name" value="CYTOCHROME C4"/>
    <property type="match status" value="1"/>
</dbReference>
<comment type="caution">
    <text evidence="9">The sequence shown here is derived from an EMBL/GenBank/DDBJ whole genome shotgun (WGS) entry which is preliminary data.</text>
</comment>
<feature type="chain" id="PRO_5037030707" evidence="7">
    <location>
        <begin position="25"/>
        <end position="109"/>
    </location>
</feature>
<organism evidence="9 10">
    <name type="scientific">Azoarcus taiwanensis</name>
    <dbReference type="NCBI Taxonomy" id="666964"/>
    <lineage>
        <taxon>Bacteria</taxon>
        <taxon>Pseudomonadati</taxon>
        <taxon>Pseudomonadota</taxon>
        <taxon>Betaproteobacteria</taxon>
        <taxon>Rhodocyclales</taxon>
        <taxon>Zoogloeaceae</taxon>
        <taxon>Azoarcus</taxon>
    </lineage>
</organism>